<organism evidence="1 2">
    <name type="scientific">Rhodopila globiformis</name>
    <name type="common">Rhodopseudomonas globiformis</name>
    <dbReference type="NCBI Taxonomy" id="1071"/>
    <lineage>
        <taxon>Bacteria</taxon>
        <taxon>Pseudomonadati</taxon>
        <taxon>Pseudomonadota</taxon>
        <taxon>Alphaproteobacteria</taxon>
        <taxon>Acetobacterales</taxon>
        <taxon>Acetobacteraceae</taxon>
        <taxon>Rhodopila</taxon>
    </lineage>
</organism>
<dbReference type="AlphaFoldDB" id="A0A2S6N8R9"/>
<accession>A0A2S6N8R9</accession>
<sequence>MTPSDIDRLQTYLRKLFGSERIRVVQPPRRGATIELAVNDETIGTVHKDVEEGETSYSIHLTVLEEDLPAPRPVAKPATGTAGRR</sequence>
<reference evidence="1 2" key="1">
    <citation type="journal article" date="2018" name="Arch. Microbiol.">
        <title>New insights into the metabolic potential of the phototrophic purple bacterium Rhodopila globiformis DSM 161(T) from its draft genome sequence and evidence for a vanadium-dependent nitrogenase.</title>
        <authorList>
            <person name="Imhoff J.F."/>
            <person name="Rahn T."/>
            <person name="Kunzel S."/>
            <person name="Neulinger S.C."/>
        </authorList>
    </citation>
    <scope>NUCLEOTIDE SEQUENCE [LARGE SCALE GENOMIC DNA]</scope>
    <source>
        <strain evidence="1 2">DSM 161</strain>
    </source>
</reference>
<keyword evidence="2" id="KW-1185">Reference proteome</keyword>
<evidence type="ECO:0000313" key="2">
    <source>
        <dbReference type="Proteomes" id="UP000239724"/>
    </source>
</evidence>
<dbReference type="InterPro" id="IPR021473">
    <property type="entry name" value="DUF3126"/>
</dbReference>
<dbReference type="OrthoDB" id="7632283at2"/>
<dbReference type="RefSeq" id="WP_104520251.1">
    <property type="nucleotide sequence ID" value="NZ_NHRY01000200.1"/>
</dbReference>
<evidence type="ECO:0008006" key="3">
    <source>
        <dbReference type="Google" id="ProtNLM"/>
    </source>
</evidence>
<dbReference type="Proteomes" id="UP000239724">
    <property type="component" value="Unassembled WGS sequence"/>
</dbReference>
<gene>
    <name evidence="1" type="ORF">CCS01_18240</name>
</gene>
<dbReference type="Pfam" id="PF11324">
    <property type="entry name" value="DUF3126"/>
    <property type="match status" value="1"/>
</dbReference>
<evidence type="ECO:0000313" key="1">
    <source>
        <dbReference type="EMBL" id="PPQ31013.1"/>
    </source>
</evidence>
<dbReference type="EMBL" id="NHRY01000200">
    <property type="protein sequence ID" value="PPQ31013.1"/>
    <property type="molecule type" value="Genomic_DNA"/>
</dbReference>
<protein>
    <recommendedName>
        <fullName evidence="3">DUF3126 domain-containing protein</fullName>
    </recommendedName>
</protein>
<proteinExistence type="predicted"/>
<comment type="caution">
    <text evidence="1">The sequence shown here is derived from an EMBL/GenBank/DDBJ whole genome shotgun (WGS) entry which is preliminary data.</text>
</comment>
<name>A0A2S6N8R9_RHOGL</name>